<evidence type="ECO:0000313" key="1">
    <source>
        <dbReference type="EMBL" id="TMW92816.1"/>
    </source>
</evidence>
<dbReference type="EMBL" id="RXGB01003196">
    <property type="protein sequence ID" value="TMW92816.1"/>
    <property type="molecule type" value="Genomic_DNA"/>
</dbReference>
<organism evidence="1">
    <name type="scientific">Solanum chilense</name>
    <name type="common">Tomato</name>
    <name type="synonym">Lycopersicon chilense</name>
    <dbReference type="NCBI Taxonomy" id="4083"/>
    <lineage>
        <taxon>Eukaryota</taxon>
        <taxon>Viridiplantae</taxon>
        <taxon>Streptophyta</taxon>
        <taxon>Embryophyta</taxon>
        <taxon>Tracheophyta</taxon>
        <taxon>Spermatophyta</taxon>
        <taxon>Magnoliopsida</taxon>
        <taxon>eudicotyledons</taxon>
        <taxon>Gunneridae</taxon>
        <taxon>Pentapetalae</taxon>
        <taxon>asterids</taxon>
        <taxon>lamiids</taxon>
        <taxon>Solanales</taxon>
        <taxon>Solanaceae</taxon>
        <taxon>Solanoideae</taxon>
        <taxon>Solaneae</taxon>
        <taxon>Solanum</taxon>
        <taxon>Solanum subgen. Lycopersicon</taxon>
    </lineage>
</organism>
<gene>
    <name evidence="1" type="ORF">EJD97_012529</name>
</gene>
<reference evidence="1" key="1">
    <citation type="submission" date="2019-05" db="EMBL/GenBank/DDBJ databases">
        <title>The de novo reference genome and transcriptome assemblies of the wild tomato species Solanum chilense.</title>
        <authorList>
            <person name="Stam R."/>
            <person name="Nosenko T."/>
            <person name="Hoerger A.C."/>
            <person name="Stephan W."/>
            <person name="Seidel M.A."/>
            <person name="Kuhn J.M.M."/>
            <person name="Haberer G."/>
            <person name="Tellier A."/>
        </authorList>
    </citation>
    <scope>NUCLEOTIDE SEQUENCE</scope>
    <source>
        <tissue evidence="1">Mature leaves</tissue>
    </source>
</reference>
<dbReference type="AlphaFoldDB" id="A0A6N2BDL0"/>
<accession>A0A6N2BDL0</accession>
<proteinExistence type="predicted"/>
<feature type="non-terminal residue" evidence="1">
    <location>
        <position position="1"/>
    </location>
</feature>
<dbReference type="PANTHER" id="PTHR34996">
    <property type="entry name" value="OS06G0327400 PROTEIN"/>
    <property type="match status" value="1"/>
</dbReference>
<name>A0A6N2BDL0_SOLCI</name>
<comment type="caution">
    <text evidence="1">The sequence shown here is derived from an EMBL/GenBank/DDBJ whole genome shotgun (WGS) entry which is preliminary data.</text>
</comment>
<protein>
    <submittedName>
        <fullName evidence="1">Uncharacterized protein</fullName>
    </submittedName>
</protein>
<sequence length="125" mass="14695">DICNSYHRVRKNSHGLIMRGFKLNSRKFSVQRLRVKFLGVLSVLNRSWRSSYGKIIRLLKKKKKKNDTNKVKKQVDYGMYGGRNDYKLKCYSRTNSFYAEAIKDCLDFIKRNSLSLEEKPVLGPL</sequence>
<dbReference type="PANTHER" id="PTHR34996:SF3">
    <property type="entry name" value="OS06G0327400 PROTEIN"/>
    <property type="match status" value="1"/>
</dbReference>